<dbReference type="InterPro" id="IPR044933">
    <property type="entry name" value="DIA_GBD_sf"/>
</dbReference>
<organism evidence="3 4">
    <name type="scientific">Muraenolepis orangiensis</name>
    <name type="common">Patagonian moray cod</name>
    <dbReference type="NCBI Taxonomy" id="630683"/>
    <lineage>
        <taxon>Eukaryota</taxon>
        <taxon>Metazoa</taxon>
        <taxon>Chordata</taxon>
        <taxon>Craniata</taxon>
        <taxon>Vertebrata</taxon>
        <taxon>Euteleostomi</taxon>
        <taxon>Actinopterygii</taxon>
        <taxon>Neopterygii</taxon>
        <taxon>Teleostei</taxon>
        <taxon>Neoteleostei</taxon>
        <taxon>Acanthomorphata</taxon>
        <taxon>Zeiogadaria</taxon>
        <taxon>Gadariae</taxon>
        <taxon>Gadiformes</taxon>
        <taxon>Muraenolepidoidei</taxon>
        <taxon>Muraenolepididae</taxon>
        <taxon>Muraenolepis</taxon>
    </lineage>
</organism>
<evidence type="ECO:0000313" key="3">
    <source>
        <dbReference type="EMBL" id="KAJ3588205.1"/>
    </source>
</evidence>
<sequence>MDQASGGGEDPNKPNSKKKSTEDEGRNKKLRDRITSFRKAGSKKEKPLIQHFTDPQTTPTELPLPQPLFDDSSMNLSEKEIIDLLEKMMEDMNLNEDRKAPLRRKDLSTKREMVVQYISATSKSGPSVTKVLMAQRERPLFTGVNMRGNPVAPA</sequence>
<dbReference type="GO" id="GO:0031267">
    <property type="term" value="F:small GTPase binding"/>
    <property type="evidence" value="ECO:0007669"/>
    <property type="project" value="InterPro"/>
</dbReference>
<dbReference type="AlphaFoldDB" id="A0A9Q0I7J5"/>
<protein>
    <recommendedName>
        <fullName evidence="2">Formin GTPase-binding domain-containing protein</fullName>
    </recommendedName>
</protein>
<dbReference type="InterPro" id="IPR010473">
    <property type="entry name" value="GTPase-bd"/>
</dbReference>
<dbReference type="Proteomes" id="UP001148018">
    <property type="component" value="Unassembled WGS sequence"/>
</dbReference>
<evidence type="ECO:0000256" key="1">
    <source>
        <dbReference type="SAM" id="MobiDB-lite"/>
    </source>
</evidence>
<dbReference type="GO" id="GO:0030041">
    <property type="term" value="P:actin filament polymerization"/>
    <property type="evidence" value="ECO:0007669"/>
    <property type="project" value="TreeGrafter"/>
</dbReference>
<dbReference type="PANTHER" id="PTHR45691">
    <property type="entry name" value="PROTEIN DIAPHANOUS"/>
    <property type="match status" value="1"/>
</dbReference>
<dbReference type="Gene3D" id="1.10.20.40">
    <property type="entry name" value="Formin, diaphanous GTPase-binding domain"/>
    <property type="match status" value="1"/>
</dbReference>
<dbReference type="FunFam" id="1.10.20.40:FF:000001">
    <property type="entry name" value="Diaphanous related formin 2"/>
    <property type="match status" value="1"/>
</dbReference>
<reference evidence="3" key="1">
    <citation type="submission" date="2022-07" db="EMBL/GenBank/DDBJ databases">
        <title>Chromosome-level genome of Muraenolepis orangiensis.</title>
        <authorList>
            <person name="Kim J."/>
        </authorList>
    </citation>
    <scope>NUCLEOTIDE SEQUENCE</scope>
    <source>
        <strain evidence="3">KU_S4_2022</strain>
        <tissue evidence="3">Muscle</tissue>
    </source>
</reference>
<feature type="region of interest" description="Disordered" evidence="1">
    <location>
        <begin position="1"/>
        <end position="75"/>
    </location>
</feature>
<gene>
    <name evidence="3" type="ORF">NHX12_011799</name>
</gene>
<dbReference type="OrthoDB" id="1104827at2759"/>
<dbReference type="InterPro" id="IPR051412">
    <property type="entry name" value="Formin_Homology_Diaphanous_sf"/>
</dbReference>
<feature type="domain" description="Formin GTPase-binding" evidence="2">
    <location>
        <begin position="76"/>
        <end position="125"/>
    </location>
</feature>
<name>A0A9Q0I7J5_9TELE</name>
<keyword evidence="4" id="KW-1185">Reference proteome</keyword>
<evidence type="ECO:0000313" key="4">
    <source>
        <dbReference type="Proteomes" id="UP001148018"/>
    </source>
</evidence>
<dbReference type="GO" id="GO:0003779">
    <property type="term" value="F:actin binding"/>
    <property type="evidence" value="ECO:0007669"/>
    <property type="project" value="InterPro"/>
</dbReference>
<dbReference type="EMBL" id="JANIIK010000116">
    <property type="protein sequence ID" value="KAJ3588205.1"/>
    <property type="molecule type" value="Genomic_DNA"/>
</dbReference>
<dbReference type="Pfam" id="PF06371">
    <property type="entry name" value="Drf_GBD"/>
    <property type="match status" value="1"/>
</dbReference>
<feature type="compositionally biased region" description="Basic and acidic residues" evidence="1">
    <location>
        <begin position="19"/>
        <end position="35"/>
    </location>
</feature>
<dbReference type="PANTHER" id="PTHR45691:SF3">
    <property type="entry name" value="PROTEIN DIAPHANOUS HOMOLOG 2"/>
    <property type="match status" value="1"/>
</dbReference>
<dbReference type="GO" id="GO:0005884">
    <property type="term" value="C:actin filament"/>
    <property type="evidence" value="ECO:0007669"/>
    <property type="project" value="TreeGrafter"/>
</dbReference>
<feature type="non-terminal residue" evidence="3">
    <location>
        <position position="1"/>
    </location>
</feature>
<evidence type="ECO:0000259" key="2">
    <source>
        <dbReference type="Pfam" id="PF06371"/>
    </source>
</evidence>
<comment type="caution">
    <text evidence="3">The sequence shown here is derived from an EMBL/GenBank/DDBJ whole genome shotgun (WGS) entry which is preliminary data.</text>
</comment>
<accession>A0A9Q0I7J5</accession>
<proteinExistence type="predicted"/>